<evidence type="ECO:0000313" key="1">
    <source>
        <dbReference type="EMBL" id="TGY66075.1"/>
    </source>
</evidence>
<accession>A0AC61R897</accession>
<sequence>MMDYNTLITVSRMLDHQATYRQIHDRTGIGNQAITRTKRMMRDSGFSFAGLEAFSPEDLLDFFYPSKKRRDESIPLPDFEKIWKELNDPTVPTNIVFHWLQYKDEHPNGYQRTQFVKYVSEWIESNHGKTAVRMVVQRRPGEKMYIDWAGTTVPLVRDPATGNLKDAHLFVTTLGVSSLLFVRAFENERTAAVAEGVTEAFKFYRALPRILVPDNMKTAVERHNKDELVLSSLFKDLESFYKVIVVPPPARKPKGKPSVENGVKWAETHIFGRLKYKIFNNFDELNREIMTIVRLLNEDTSKKKTEQRQTIFESVDLPHMRPLPKDPFAVCEYESCTVPANYHIRLSDGHYYSVPYTFYRPKRTTVVTVKSTPYDVFICDQNNRLICTHKRTYDPFQKYVTNPDHMPPEHQYWKETESRDSKYYLRWAKKIGPHMHRFIQGVLYQYEHEQQAYNTLNGILHQCDHIPNGIAEQAAAKCIKEGKLTFSRFKYQLTVSQKQIEHPSNKNLSPEKPHQNIRGKEYYK</sequence>
<evidence type="ECO:0000313" key="2">
    <source>
        <dbReference type="Proteomes" id="UP000308836"/>
    </source>
</evidence>
<dbReference type="EMBL" id="SRYG01000010">
    <property type="protein sequence ID" value="TGY66075.1"/>
    <property type="molecule type" value="Genomic_DNA"/>
</dbReference>
<gene>
    <name evidence="1" type="ORF">E5336_06195</name>
</gene>
<dbReference type="Proteomes" id="UP000308836">
    <property type="component" value="Unassembled WGS sequence"/>
</dbReference>
<proteinExistence type="predicted"/>
<name>A0AC61R897_9FIRM</name>
<reference evidence="1" key="1">
    <citation type="submission" date="2019-04" db="EMBL/GenBank/DDBJ databases">
        <title>Microbes associate with the intestines of laboratory mice.</title>
        <authorList>
            <person name="Navarre W."/>
            <person name="Wong E."/>
            <person name="Huang K."/>
            <person name="Tropini C."/>
            <person name="Ng K."/>
            <person name="Yu B."/>
        </authorList>
    </citation>
    <scope>NUCLEOTIDE SEQUENCE</scope>
    <source>
        <strain evidence="1">NM09_H32</strain>
    </source>
</reference>
<keyword evidence="2" id="KW-1185">Reference proteome</keyword>
<protein>
    <submittedName>
        <fullName evidence="1">IS21 family transposase</fullName>
    </submittedName>
</protein>
<comment type="caution">
    <text evidence="1">The sequence shown here is derived from an EMBL/GenBank/DDBJ whole genome shotgun (WGS) entry which is preliminary data.</text>
</comment>
<organism evidence="1 2">
    <name type="scientific">Dubosiella muris</name>
    <dbReference type="NCBI Taxonomy" id="3038133"/>
    <lineage>
        <taxon>Bacteria</taxon>
        <taxon>Bacillati</taxon>
        <taxon>Bacillota</taxon>
        <taxon>Erysipelotrichia</taxon>
        <taxon>Erysipelotrichales</taxon>
        <taxon>Erysipelotrichaceae</taxon>
        <taxon>Dubosiella</taxon>
    </lineage>
</organism>